<dbReference type="RefSeq" id="WP_138787706.1">
    <property type="nucleotide sequence ID" value="NZ_JBHTGQ010000002.1"/>
</dbReference>
<evidence type="ECO:0000256" key="7">
    <source>
        <dbReference type="ARBA" id="ARBA00023136"/>
    </source>
</evidence>
<keyword evidence="5" id="KW-0547">Nucleotide-binding</keyword>
<dbReference type="NCBIfam" id="TIGR01727">
    <property type="entry name" value="oligo_HPY"/>
    <property type="match status" value="1"/>
</dbReference>
<dbReference type="InterPro" id="IPR013563">
    <property type="entry name" value="Oligopep_ABC_C"/>
</dbReference>
<evidence type="ECO:0000256" key="8">
    <source>
        <dbReference type="SAM" id="MobiDB-lite"/>
    </source>
</evidence>
<keyword evidence="7" id="KW-0472">Membrane</keyword>
<dbReference type="PANTHER" id="PTHR43297">
    <property type="entry name" value="OLIGOPEPTIDE TRANSPORT ATP-BINDING PROTEIN APPD"/>
    <property type="match status" value="1"/>
</dbReference>
<name>A0ABW2V112_9BACL</name>
<feature type="domain" description="ABC transporter" evidence="9">
    <location>
        <begin position="8"/>
        <end position="258"/>
    </location>
</feature>
<dbReference type="EMBL" id="JBHTGQ010000002">
    <property type="protein sequence ID" value="MFC7748660.1"/>
    <property type="molecule type" value="Genomic_DNA"/>
</dbReference>
<protein>
    <submittedName>
        <fullName evidence="10">ABC transporter ATP-binding protein</fullName>
    </submittedName>
</protein>
<keyword evidence="4" id="KW-1003">Cell membrane</keyword>
<evidence type="ECO:0000313" key="10">
    <source>
        <dbReference type="EMBL" id="MFC7748660.1"/>
    </source>
</evidence>
<evidence type="ECO:0000256" key="2">
    <source>
        <dbReference type="ARBA" id="ARBA00005417"/>
    </source>
</evidence>
<dbReference type="PANTHER" id="PTHR43297:SF2">
    <property type="entry name" value="DIPEPTIDE TRANSPORT ATP-BINDING PROTEIN DPPD"/>
    <property type="match status" value="1"/>
</dbReference>
<evidence type="ECO:0000256" key="4">
    <source>
        <dbReference type="ARBA" id="ARBA00022475"/>
    </source>
</evidence>
<keyword evidence="3" id="KW-0813">Transport</keyword>
<proteinExistence type="inferred from homology"/>
<dbReference type="CDD" id="cd03257">
    <property type="entry name" value="ABC_NikE_OppD_transporters"/>
    <property type="match status" value="1"/>
</dbReference>
<sequence length="368" mass="40421">MKEALLTVRDLRVSFRMYAGEVQAVRGVNFTVAKGEVLAIVGESGCGKSVTAQTIMRLIPTPPSVIKSGSILFDGKYDLAKLSDREMERIRGSQIGMIFQDPMTSLNPTMTIGKQISETIMKHNRVSKDEAMKRALELLKQVGLSNPEGRLKQYPHELSGGMRQRVMIAMALACNPKLLIADEPTTALDVTIQAQIMDLMRELQSKTGASIILITHDLGVVAESAQRVIVMYAGKVVEEGSVEEVFYEPKHPYTWGLLRSVPRLDTQSDELVPIPGTPPDLYAPPKGCSFAARCPYAMEICLERDPVLADVNAWTEEPGNRLDGAPAGEAKPERTGSADERPHKAACWLLHPDAPRVEQPVEVRRHGG</sequence>
<dbReference type="InterPro" id="IPR027417">
    <property type="entry name" value="P-loop_NTPase"/>
</dbReference>
<evidence type="ECO:0000256" key="3">
    <source>
        <dbReference type="ARBA" id="ARBA00022448"/>
    </source>
</evidence>
<evidence type="ECO:0000259" key="9">
    <source>
        <dbReference type="PROSITE" id="PS50893"/>
    </source>
</evidence>
<evidence type="ECO:0000313" key="11">
    <source>
        <dbReference type="Proteomes" id="UP001596528"/>
    </source>
</evidence>
<dbReference type="SUPFAM" id="SSF52540">
    <property type="entry name" value="P-loop containing nucleoside triphosphate hydrolases"/>
    <property type="match status" value="1"/>
</dbReference>
<feature type="region of interest" description="Disordered" evidence="8">
    <location>
        <begin position="317"/>
        <end position="344"/>
    </location>
</feature>
<dbReference type="InterPro" id="IPR050388">
    <property type="entry name" value="ABC_Ni/Peptide_Import"/>
</dbReference>
<dbReference type="PROSITE" id="PS50893">
    <property type="entry name" value="ABC_TRANSPORTER_2"/>
    <property type="match status" value="1"/>
</dbReference>
<dbReference type="Pfam" id="PF08352">
    <property type="entry name" value="oligo_HPY"/>
    <property type="match status" value="1"/>
</dbReference>
<dbReference type="SMART" id="SM00382">
    <property type="entry name" value="AAA"/>
    <property type="match status" value="1"/>
</dbReference>
<evidence type="ECO:0000256" key="5">
    <source>
        <dbReference type="ARBA" id="ARBA00022741"/>
    </source>
</evidence>
<dbReference type="GO" id="GO:0005524">
    <property type="term" value="F:ATP binding"/>
    <property type="evidence" value="ECO:0007669"/>
    <property type="project" value="UniProtKB-KW"/>
</dbReference>
<keyword evidence="11" id="KW-1185">Reference proteome</keyword>
<gene>
    <name evidence="10" type="ORF">ACFQWB_01700</name>
</gene>
<evidence type="ECO:0000256" key="1">
    <source>
        <dbReference type="ARBA" id="ARBA00004202"/>
    </source>
</evidence>
<evidence type="ECO:0000256" key="6">
    <source>
        <dbReference type="ARBA" id="ARBA00022840"/>
    </source>
</evidence>
<keyword evidence="6 10" id="KW-0067">ATP-binding</keyword>
<dbReference type="Pfam" id="PF00005">
    <property type="entry name" value="ABC_tran"/>
    <property type="match status" value="1"/>
</dbReference>
<dbReference type="Proteomes" id="UP001596528">
    <property type="component" value="Unassembled WGS sequence"/>
</dbReference>
<comment type="subcellular location">
    <subcellularLocation>
        <location evidence="1">Cell membrane</location>
        <topology evidence="1">Peripheral membrane protein</topology>
    </subcellularLocation>
</comment>
<dbReference type="InterPro" id="IPR003439">
    <property type="entry name" value="ABC_transporter-like_ATP-bd"/>
</dbReference>
<dbReference type="PROSITE" id="PS00211">
    <property type="entry name" value="ABC_TRANSPORTER_1"/>
    <property type="match status" value="1"/>
</dbReference>
<comment type="caution">
    <text evidence="10">The sequence shown here is derived from an EMBL/GenBank/DDBJ whole genome shotgun (WGS) entry which is preliminary data.</text>
</comment>
<dbReference type="InterPro" id="IPR017871">
    <property type="entry name" value="ABC_transporter-like_CS"/>
</dbReference>
<accession>A0ABW2V112</accession>
<comment type="similarity">
    <text evidence="2">Belongs to the ABC transporter superfamily.</text>
</comment>
<dbReference type="InterPro" id="IPR003593">
    <property type="entry name" value="AAA+_ATPase"/>
</dbReference>
<reference evidence="11" key="1">
    <citation type="journal article" date="2019" name="Int. J. Syst. Evol. Microbiol.">
        <title>The Global Catalogue of Microorganisms (GCM) 10K type strain sequencing project: providing services to taxonomists for standard genome sequencing and annotation.</title>
        <authorList>
            <consortium name="The Broad Institute Genomics Platform"/>
            <consortium name="The Broad Institute Genome Sequencing Center for Infectious Disease"/>
            <person name="Wu L."/>
            <person name="Ma J."/>
        </authorList>
    </citation>
    <scope>NUCLEOTIDE SEQUENCE [LARGE SCALE GENOMIC DNA]</scope>
    <source>
        <strain evidence="11">JCM 18657</strain>
    </source>
</reference>
<dbReference type="Gene3D" id="3.40.50.300">
    <property type="entry name" value="P-loop containing nucleotide triphosphate hydrolases"/>
    <property type="match status" value="1"/>
</dbReference>
<organism evidence="10 11">
    <name type="scientific">Paenibacillus thermoaerophilus</name>
    <dbReference type="NCBI Taxonomy" id="1215385"/>
    <lineage>
        <taxon>Bacteria</taxon>
        <taxon>Bacillati</taxon>
        <taxon>Bacillota</taxon>
        <taxon>Bacilli</taxon>
        <taxon>Bacillales</taxon>
        <taxon>Paenibacillaceae</taxon>
        <taxon>Paenibacillus</taxon>
    </lineage>
</organism>
<feature type="compositionally biased region" description="Basic and acidic residues" evidence="8">
    <location>
        <begin position="330"/>
        <end position="343"/>
    </location>
</feature>